<evidence type="ECO:0000313" key="2">
    <source>
        <dbReference type="Proteomes" id="UP000241890"/>
    </source>
</evidence>
<gene>
    <name evidence="1" type="ORF">FCC1311_000672</name>
</gene>
<sequence>MEPMEAASWNVAAINNNPFEYWISYDDDAYNGMMEDVQRFIEAPGDDDVPVSEVINDGMVGELMELMKAYGWTDLDAVEAKWNDEFRDRKIVSGFLKDKEIGNKRLASMLDRVTNTINLADGSQAYRPTPINCYQDTFSSFADWWAHWKTFMFKDKLRVRLKGKEVEVLPADLLLPIKRSKYPAITPEEEAMSLPLQTICAAAFDGILVHMLNKVAGQETWQDLRKQLSNALNRQKNVRTLQVLDETYGSADVIFLQEVAGAFITSLEQHPSLSQRYSVLAPVTSGKRDQLSVILIKKGVFDASTAKDVTDAVAAKFPSDVDVPVAEGDLAAFLVASGSGTDTRSFLLASFHGDTNGLATIPVVKAVTDYVKEDLESGIPLLFGLDANTYEEGKPGKTQDVLEFGKFFVEQGLTSTWGDVPRPTEYTTFNARTFLQPQLNKAVTKEEVRAKGDVNPKDFILFFKDQMEASTPTVKDNTGDRTFVEAVFPTLTFPSDHAVISAKVKLLDA</sequence>
<dbReference type="InParanoid" id="A0A2R5FYL6"/>
<protein>
    <submittedName>
        <fullName evidence="1">Uncharacterized protein</fullName>
    </submittedName>
</protein>
<dbReference type="EMBL" id="BEYU01000001">
    <property type="protein sequence ID" value="GBG23847.1"/>
    <property type="molecule type" value="Genomic_DNA"/>
</dbReference>
<dbReference type="Gene3D" id="3.60.10.10">
    <property type="entry name" value="Endonuclease/exonuclease/phosphatase"/>
    <property type="match status" value="1"/>
</dbReference>
<dbReference type="SUPFAM" id="SSF56219">
    <property type="entry name" value="DNase I-like"/>
    <property type="match status" value="1"/>
</dbReference>
<dbReference type="InterPro" id="IPR036691">
    <property type="entry name" value="Endo/exonu/phosph_ase_sf"/>
</dbReference>
<accession>A0A2R5FYL6</accession>
<reference evidence="1 2" key="1">
    <citation type="submission" date="2017-12" db="EMBL/GenBank/DDBJ databases">
        <title>Sequencing, de novo assembly and annotation of complete genome of a new Thraustochytrid species, strain FCC1311.</title>
        <authorList>
            <person name="Sedici K."/>
            <person name="Godart F."/>
            <person name="Aiese Cigliano R."/>
            <person name="Sanseverino W."/>
            <person name="Barakat M."/>
            <person name="Ortet P."/>
            <person name="Marechal E."/>
            <person name="Cagnac O."/>
            <person name="Amato A."/>
        </authorList>
    </citation>
    <scope>NUCLEOTIDE SEQUENCE [LARGE SCALE GENOMIC DNA]</scope>
</reference>
<comment type="caution">
    <text evidence="1">The sequence shown here is derived from an EMBL/GenBank/DDBJ whole genome shotgun (WGS) entry which is preliminary data.</text>
</comment>
<organism evidence="1 2">
    <name type="scientific">Hondaea fermentalgiana</name>
    <dbReference type="NCBI Taxonomy" id="2315210"/>
    <lineage>
        <taxon>Eukaryota</taxon>
        <taxon>Sar</taxon>
        <taxon>Stramenopiles</taxon>
        <taxon>Bigyra</taxon>
        <taxon>Labyrinthulomycetes</taxon>
        <taxon>Thraustochytrida</taxon>
        <taxon>Thraustochytriidae</taxon>
        <taxon>Hondaea</taxon>
    </lineage>
</organism>
<dbReference type="AlphaFoldDB" id="A0A2R5FYL6"/>
<proteinExistence type="predicted"/>
<name>A0A2R5FYL6_9STRA</name>
<dbReference type="OrthoDB" id="497840at2759"/>
<dbReference type="Proteomes" id="UP000241890">
    <property type="component" value="Unassembled WGS sequence"/>
</dbReference>
<keyword evidence="2" id="KW-1185">Reference proteome</keyword>
<evidence type="ECO:0000313" key="1">
    <source>
        <dbReference type="EMBL" id="GBG23847.1"/>
    </source>
</evidence>